<keyword evidence="3 6" id="KW-0812">Transmembrane</keyword>
<feature type="transmembrane region" description="Helical" evidence="6">
    <location>
        <begin position="76"/>
        <end position="96"/>
    </location>
</feature>
<evidence type="ECO:0000313" key="8">
    <source>
        <dbReference type="EMBL" id="NHC14464.1"/>
    </source>
</evidence>
<feature type="domain" description="Major facilitator superfamily (MFS) profile" evidence="7">
    <location>
        <begin position="11"/>
        <end position="392"/>
    </location>
</feature>
<feature type="transmembrane region" description="Helical" evidence="6">
    <location>
        <begin position="249"/>
        <end position="268"/>
    </location>
</feature>
<proteinExistence type="predicted"/>
<evidence type="ECO:0000256" key="2">
    <source>
        <dbReference type="ARBA" id="ARBA00022448"/>
    </source>
</evidence>
<evidence type="ECO:0000256" key="5">
    <source>
        <dbReference type="ARBA" id="ARBA00023136"/>
    </source>
</evidence>
<comment type="subcellular location">
    <subcellularLocation>
        <location evidence="1">Cell membrane</location>
        <topology evidence="1">Multi-pass membrane protein</topology>
    </subcellularLocation>
</comment>
<feature type="transmembrane region" description="Helical" evidence="6">
    <location>
        <begin position="42"/>
        <end position="64"/>
    </location>
</feature>
<evidence type="ECO:0000256" key="1">
    <source>
        <dbReference type="ARBA" id="ARBA00004651"/>
    </source>
</evidence>
<evidence type="ECO:0000256" key="3">
    <source>
        <dbReference type="ARBA" id="ARBA00022692"/>
    </source>
</evidence>
<dbReference type="Pfam" id="PF07690">
    <property type="entry name" value="MFS_1"/>
    <property type="match status" value="1"/>
</dbReference>
<keyword evidence="2" id="KW-0813">Transport</keyword>
<sequence length="400" mass="40659">MRRLFGGLPPEVMVLSAVAFAVALGFGVLAPVIPLFAESFGVGAAATGAVISAFALTRLAFALSGGRLVDRFGERAILASGVGIVAVSSALAGLSQSYAQLVLLRGVGGVGSAMFTVSSMSLLLRVVPDELRGRAAGLYQGGFILGGISGPAFAGPFSAWSLRAPFFFYAATLAVAGGIAVAYLSHANLRERPEGSAPEEDRTGLGEAMRNRAYVTALFSNLATGWVAFGIRSSLIPLFVKEGLDEGTGVASIGFTISAAVQAALLLPGGRLTDQRGRRLTLTLGMALATVSLLLLTFDETVTGFLLAMAFFGAGFGLVSPASGAVVGDVVRGRGGTVVAAYQMAADVGSISGPLVAGWLADEVSYAAAFGMGAVILGLSTVLATTLPETRRSVTAARAR</sequence>
<dbReference type="PROSITE" id="PS50850">
    <property type="entry name" value="MFS"/>
    <property type="match status" value="1"/>
</dbReference>
<feature type="transmembrane region" description="Helical" evidence="6">
    <location>
        <begin position="366"/>
        <end position="387"/>
    </location>
</feature>
<protein>
    <submittedName>
        <fullName evidence="8">MFS transporter</fullName>
    </submittedName>
</protein>
<dbReference type="Gene3D" id="1.20.1250.20">
    <property type="entry name" value="MFS general substrate transporter like domains"/>
    <property type="match status" value="2"/>
</dbReference>
<organism evidence="8 9">
    <name type="scientific">Motilibacter deserti</name>
    <dbReference type="NCBI Taxonomy" id="2714956"/>
    <lineage>
        <taxon>Bacteria</taxon>
        <taxon>Bacillati</taxon>
        <taxon>Actinomycetota</taxon>
        <taxon>Actinomycetes</taxon>
        <taxon>Motilibacterales</taxon>
        <taxon>Motilibacteraceae</taxon>
        <taxon>Motilibacter</taxon>
    </lineage>
</organism>
<dbReference type="SUPFAM" id="SSF103473">
    <property type="entry name" value="MFS general substrate transporter"/>
    <property type="match status" value="1"/>
</dbReference>
<dbReference type="PANTHER" id="PTHR23506:SF23">
    <property type="entry name" value="GH10249P"/>
    <property type="match status" value="1"/>
</dbReference>
<name>A0ABX0GU86_9ACTN</name>
<feature type="transmembrane region" description="Helical" evidence="6">
    <location>
        <begin position="102"/>
        <end position="124"/>
    </location>
</feature>
<feature type="transmembrane region" description="Helical" evidence="6">
    <location>
        <begin position="280"/>
        <end position="298"/>
    </location>
</feature>
<evidence type="ECO:0000256" key="4">
    <source>
        <dbReference type="ARBA" id="ARBA00022989"/>
    </source>
</evidence>
<feature type="transmembrane region" description="Helical" evidence="6">
    <location>
        <begin position="166"/>
        <end position="184"/>
    </location>
</feature>
<feature type="transmembrane region" description="Helical" evidence="6">
    <location>
        <begin position="304"/>
        <end position="327"/>
    </location>
</feature>
<keyword evidence="5 6" id="KW-0472">Membrane</keyword>
<comment type="caution">
    <text evidence="8">The sequence shown here is derived from an EMBL/GenBank/DDBJ whole genome shotgun (WGS) entry which is preliminary data.</text>
</comment>
<keyword evidence="9" id="KW-1185">Reference proteome</keyword>
<gene>
    <name evidence="8" type="ORF">G9H71_11810</name>
</gene>
<dbReference type="PANTHER" id="PTHR23506">
    <property type="entry name" value="GH10249P"/>
    <property type="match status" value="1"/>
</dbReference>
<accession>A0ABX0GU86</accession>
<dbReference type="PRINTS" id="PR01035">
    <property type="entry name" value="TCRTETA"/>
</dbReference>
<feature type="transmembrane region" description="Helical" evidence="6">
    <location>
        <begin position="12"/>
        <end position="36"/>
    </location>
</feature>
<evidence type="ECO:0000256" key="6">
    <source>
        <dbReference type="SAM" id="Phobius"/>
    </source>
</evidence>
<dbReference type="CDD" id="cd17325">
    <property type="entry name" value="MFS_MdtG_SLC18_like"/>
    <property type="match status" value="1"/>
</dbReference>
<dbReference type="InterPro" id="IPR036259">
    <property type="entry name" value="MFS_trans_sf"/>
</dbReference>
<dbReference type="Proteomes" id="UP000800981">
    <property type="component" value="Unassembled WGS sequence"/>
</dbReference>
<keyword evidence="4 6" id="KW-1133">Transmembrane helix</keyword>
<dbReference type="InterPro" id="IPR001958">
    <property type="entry name" value="Tet-R_TetA/multi-R_MdtG-like"/>
</dbReference>
<feature type="transmembrane region" description="Helical" evidence="6">
    <location>
        <begin position="339"/>
        <end position="360"/>
    </location>
</feature>
<dbReference type="InterPro" id="IPR050930">
    <property type="entry name" value="MFS_Vesicular_Transporter"/>
</dbReference>
<feature type="transmembrane region" description="Helical" evidence="6">
    <location>
        <begin position="212"/>
        <end position="229"/>
    </location>
</feature>
<dbReference type="RefSeq" id="WP_166282000.1">
    <property type="nucleotide sequence ID" value="NZ_JAANNP010000006.1"/>
</dbReference>
<feature type="transmembrane region" description="Helical" evidence="6">
    <location>
        <begin position="136"/>
        <end position="154"/>
    </location>
</feature>
<evidence type="ECO:0000313" key="9">
    <source>
        <dbReference type="Proteomes" id="UP000800981"/>
    </source>
</evidence>
<evidence type="ECO:0000259" key="7">
    <source>
        <dbReference type="PROSITE" id="PS50850"/>
    </source>
</evidence>
<reference evidence="8 9" key="1">
    <citation type="submission" date="2020-03" db="EMBL/GenBank/DDBJ databases">
        <title>Two novel Motilibacter sp.</title>
        <authorList>
            <person name="Liu S."/>
        </authorList>
    </citation>
    <scope>NUCLEOTIDE SEQUENCE [LARGE SCALE GENOMIC DNA]</scope>
    <source>
        <strain evidence="8 9">E257</strain>
    </source>
</reference>
<dbReference type="InterPro" id="IPR011701">
    <property type="entry name" value="MFS"/>
</dbReference>
<dbReference type="EMBL" id="JAANNP010000006">
    <property type="protein sequence ID" value="NHC14464.1"/>
    <property type="molecule type" value="Genomic_DNA"/>
</dbReference>
<dbReference type="InterPro" id="IPR020846">
    <property type="entry name" value="MFS_dom"/>
</dbReference>